<comment type="similarity">
    <text evidence="5">Belongs to the YicC/YloC family.</text>
</comment>
<dbReference type="OrthoDB" id="9771229at2"/>
<comment type="caution">
    <text evidence="8">The sequence shown here is derived from an EMBL/GenBank/DDBJ whole genome shotgun (WGS) entry which is preliminary data.</text>
</comment>
<keyword evidence="4" id="KW-0378">Hydrolase</keyword>
<dbReference type="NCBIfam" id="TIGR00255">
    <property type="entry name" value="YicC/YloC family endoribonuclease"/>
    <property type="match status" value="1"/>
</dbReference>
<accession>A0A419TA65</accession>
<sequence length="293" mass="34668">MIKSMTGFGRGESKDENRHFTIEIKSVNHRYNDINIRMPKHLNHLEEKIRRLVKNKVKRGRIEIYIKLEYIGESDIDVNYNLSLAQSYKRVLEELSRELKIMDSISIELLSKFPDVIKTEKKEENEDEVWECLREGLEEALNKMVDMRIKEGQELAKDIKERAFKVKQMVSKIEKRAPEVVVEYKEKLKNRINELLEENYDLDENRLENEVAFFADKSNIDEEIVRLYSHINQLTKTLDSDIPVGRKLDFLIQEMNRETNTIGSKVGDIEIKNKVVDIKSELEKIREQIQNIE</sequence>
<evidence type="ECO:0000256" key="2">
    <source>
        <dbReference type="ARBA" id="ARBA00022722"/>
    </source>
</evidence>
<dbReference type="AlphaFoldDB" id="A0A419TA65"/>
<dbReference type="PANTHER" id="PTHR30636">
    <property type="entry name" value="UPF0701 PROTEIN YICC"/>
    <property type="match status" value="1"/>
</dbReference>
<evidence type="ECO:0000259" key="7">
    <source>
        <dbReference type="Pfam" id="PF08340"/>
    </source>
</evidence>
<dbReference type="RefSeq" id="WP_120166157.1">
    <property type="nucleotide sequence ID" value="NZ_MCIB01000001.1"/>
</dbReference>
<name>A0A419TA65_9FIRM</name>
<keyword evidence="9" id="KW-1185">Reference proteome</keyword>
<dbReference type="InterPro" id="IPR013527">
    <property type="entry name" value="YicC-like_N"/>
</dbReference>
<keyword evidence="3" id="KW-0255">Endonuclease</keyword>
<keyword evidence="2" id="KW-0540">Nuclease</keyword>
<evidence type="ECO:0000313" key="9">
    <source>
        <dbReference type="Proteomes" id="UP000284177"/>
    </source>
</evidence>
<gene>
    <name evidence="8" type="ORF">BET03_00540</name>
</gene>
<evidence type="ECO:0000256" key="3">
    <source>
        <dbReference type="ARBA" id="ARBA00022759"/>
    </source>
</evidence>
<evidence type="ECO:0000256" key="5">
    <source>
        <dbReference type="ARBA" id="ARBA00035648"/>
    </source>
</evidence>
<dbReference type="InterPro" id="IPR005229">
    <property type="entry name" value="YicC/YloC-like"/>
</dbReference>
<dbReference type="Proteomes" id="UP000284177">
    <property type="component" value="Unassembled WGS sequence"/>
</dbReference>
<dbReference type="Pfam" id="PF08340">
    <property type="entry name" value="YicC-like_C"/>
    <property type="match status" value="1"/>
</dbReference>
<comment type="cofactor">
    <cofactor evidence="1">
        <name>a divalent metal cation</name>
        <dbReference type="ChEBI" id="CHEBI:60240"/>
    </cofactor>
</comment>
<feature type="domain" description="Endoribonuclease YicC-like C-terminal" evidence="7">
    <location>
        <begin position="173"/>
        <end position="293"/>
    </location>
</feature>
<evidence type="ECO:0000313" key="8">
    <source>
        <dbReference type="EMBL" id="RKD34355.1"/>
    </source>
</evidence>
<organism evidence="8 9">
    <name type="scientific">Thermohalobacter berrensis</name>
    <dbReference type="NCBI Taxonomy" id="99594"/>
    <lineage>
        <taxon>Bacteria</taxon>
        <taxon>Bacillati</taxon>
        <taxon>Bacillota</taxon>
        <taxon>Tissierellia</taxon>
        <taxon>Tissierellales</taxon>
        <taxon>Thermohalobacteraceae</taxon>
        <taxon>Thermohalobacter</taxon>
    </lineage>
</organism>
<reference evidence="8 9" key="1">
    <citation type="submission" date="2016-08" db="EMBL/GenBank/DDBJ databases">
        <title>Novel Firmicutes and Novel Genomes.</title>
        <authorList>
            <person name="Poppleton D.I."/>
            <person name="Gribaldo S."/>
        </authorList>
    </citation>
    <scope>NUCLEOTIDE SEQUENCE [LARGE SCALE GENOMIC DNA]</scope>
    <source>
        <strain evidence="8 9">CTT3</strain>
    </source>
</reference>
<feature type="domain" description="Endoribonuclease YicC-like N-terminal" evidence="6">
    <location>
        <begin position="2"/>
        <end position="156"/>
    </location>
</feature>
<evidence type="ECO:0000259" key="6">
    <source>
        <dbReference type="Pfam" id="PF03755"/>
    </source>
</evidence>
<dbReference type="GO" id="GO:0016787">
    <property type="term" value="F:hydrolase activity"/>
    <property type="evidence" value="ECO:0007669"/>
    <property type="project" value="UniProtKB-KW"/>
</dbReference>
<proteinExistence type="inferred from homology"/>
<dbReference type="EMBL" id="MCIB01000001">
    <property type="protein sequence ID" value="RKD34355.1"/>
    <property type="molecule type" value="Genomic_DNA"/>
</dbReference>
<evidence type="ECO:0000256" key="4">
    <source>
        <dbReference type="ARBA" id="ARBA00022801"/>
    </source>
</evidence>
<dbReference type="GO" id="GO:0004521">
    <property type="term" value="F:RNA endonuclease activity"/>
    <property type="evidence" value="ECO:0007669"/>
    <property type="project" value="InterPro"/>
</dbReference>
<dbReference type="InterPro" id="IPR013551">
    <property type="entry name" value="YicC-like_C"/>
</dbReference>
<dbReference type="Pfam" id="PF03755">
    <property type="entry name" value="YicC-like_N"/>
    <property type="match status" value="1"/>
</dbReference>
<evidence type="ECO:0000256" key="1">
    <source>
        <dbReference type="ARBA" id="ARBA00001968"/>
    </source>
</evidence>
<dbReference type="PANTHER" id="PTHR30636:SF3">
    <property type="entry name" value="UPF0701 PROTEIN YICC"/>
    <property type="match status" value="1"/>
</dbReference>
<protein>
    <submittedName>
        <fullName evidence="8">YicC family protein</fullName>
    </submittedName>
</protein>